<evidence type="ECO:0000313" key="1">
    <source>
        <dbReference type="EMBL" id="SDZ73994.1"/>
    </source>
</evidence>
<dbReference type="Proteomes" id="UP000198846">
    <property type="component" value="Unassembled WGS sequence"/>
</dbReference>
<dbReference type="NCBIfam" id="TIGR04131">
    <property type="entry name" value="Bac_Flav_CTERM"/>
    <property type="match status" value="1"/>
</dbReference>
<dbReference type="STRING" id="283786.SAMN04487990_101151"/>
<protein>
    <submittedName>
        <fullName evidence="1">Gliding motility-associated C-terminal domain-containing protein</fullName>
    </submittedName>
</protein>
<gene>
    <name evidence="1" type="ORF">SAMN04487990_101151</name>
</gene>
<dbReference type="InterPro" id="IPR026341">
    <property type="entry name" value="T9SS_type_B"/>
</dbReference>
<dbReference type="InterPro" id="IPR049804">
    <property type="entry name" value="Choice_anch_L"/>
</dbReference>
<evidence type="ECO:0000313" key="2">
    <source>
        <dbReference type="Proteomes" id="UP000198846"/>
    </source>
</evidence>
<sequence>MLNKYISFTSIFICFIAQIHGQQIGIDNTLSAQALIENNLAQGCVQITNVTSTINGSVNGFASFGYFDKQNSNFPFQNGIMLSTGDVNSAGGGLNTNPLNEGDSTWLTDPDLESALGITNTLNATSIEFDFITASNTIQFNYILASEEYYGDYPCLYSDGFAFLIKEAGTTEAYQNIALIPGTTTPVNTNTIHDDIVGFCPAENENYFEGYNIGDTNFNGRTTVMSATASILPNTQYHIKLVIADQNDRNFDSAVFIEANSFTDSIDLGSDFSTCDASAQLNAETNNPQALYAWYENNTLLPSETASTLSVNSSGNYTVQVTVPFSNSTCTFEDSIQVTLKTIQTGPIISDFELCDDSSNDGTELFDLTTKGSEMLASLPSSNYTISYHSTIGDAESNSNPLSTVSNTTNPETVFIRAIDTNSGCVHISTVNLIVNSLPEITTLDPISICSDGNPSVYLSDNDAEITNNNPLLSVTYHYTQNDANTGYNAIPSPYNQQSTTETYYVRVVNVNTGCFATTTLQINFEEGPTVNNETQQLNACDLEEDGYSSFDLTSVIDAIITDNTNTTITFHLTPADASNGENPIENPSDVTNTTPDFQIVYVRIENDSNSCYAIVPIELHTNILKTGTNIQDFSACDVAPDDGATPFDLDYISDVITNDLSDVSITFFESENDLENNTNPIDPSVPYLSTNEQTLYLIIENPTCSHPTSIQLFVTPSVNLLNTEPLTVCDTDNDGLTTINLADFNSLLSEGVTTPSVRYFTSELDAELNTNALPYLYNNSQNPTELYVRVSSTNSGCYDIAPLSITVLPAPATNPVADIIICDNDQDGMSLVNLEALKPSISTDNAIEIQFYTSISNLNNSTNEIINTQNYPAETSTVYAKVNYTTTGCFAVVPITIIVNTLPEFGTISTFIRCESDGNQFADFLFSEKDNEILNGQLGKEVLYFETQNDAIARTNAINKNEVYTNTSQSQTIYVRVENTTDSSCYGVSSFNIEVHALPVYNTPSDLNLCDDISNDGVEEFSLSQVVNEIALNIADTLNISFHLTQEDAENQVNPLPNTYTNTVNPQEIFVNIDNNSYCNGITSFTLSVIQSPEINTASDMVVCDTNMDGISVFDLTLAELEVLQIRQHNTVISYYENTTDLENNTNPISDPTQYSNTSNPQTVYIEVTNTISNCSVSVPIELIVNLPPTIATLPVIEACENYYNAFDLNTVIPDLIGNQEGVDLSFYATQEDAVLETNPLSSYYQYETNYETIYVRAEFMDTHCVSFNSFSFKVNPLPQAQTVPDLEACDDDFDGFLVFDLSQQTALVLGNLNPNNYTVTYFDTEEDAENGTNPITDTIYAAAHNQTFYIRLENNTTQCYTITTFTTRVHQRPQVDITDQVICLDNLPLTVSADTGYSSDTYLWSTGETSADIIIEHIGSYWVTVTTAFGCNETSTFNVQESESAEIHFTETIDFSNPNNITVSISGIGNYLYQLNDEIPQESNLFTNVPLGLHTITVIDLYGCNSTTKEVAIIDAPQFMTPNGDGYFDTWHISGVSRLQGTVVKIFDRYGKLLKVLKHNDRGWDGNYNGHAMPATDYWFLADVLKDGISFEVKGHFALRR</sequence>
<dbReference type="Pfam" id="PF13585">
    <property type="entry name" value="CHU_C"/>
    <property type="match status" value="1"/>
</dbReference>
<accession>A0A1H3VIB2</accession>
<dbReference type="OrthoDB" id="9765926at2"/>
<dbReference type="RefSeq" id="WP_092131161.1">
    <property type="nucleotide sequence ID" value="NZ_FNQK01000001.1"/>
</dbReference>
<proteinExistence type="predicted"/>
<dbReference type="NCBIfam" id="NF038133">
    <property type="entry name" value="choice_anch_L"/>
    <property type="match status" value="1"/>
</dbReference>
<dbReference type="EMBL" id="FNQK01000001">
    <property type="protein sequence ID" value="SDZ73994.1"/>
    <property type="molecule type" value="Genomic_DNA"/>
</dbReference>
<name>A0A1H3VIB2_BIZPA</name>
<keyword evidence="2" id="KW-1185">Reference proteome</keyword>
<reference evidence="1 2" key="1">
    <citation type="submission" date="2016-10" db="EMBL/GenBank/DDBJ databases">
        <authorList>
            <person name="de Groot N.N."/>
        </authorList>
    </citation>
    <scope>NUCLEOTIDE SEQUENCE [LARGE SCALE GENOMIC DNA]</scope>
    <source>
        <strain evidence="1 2">DSM 23842</strain>
    </source>
</reference>
<organism evidence="1 2">
    <name type="scientific">Bizionia paragorgiae</name>
    <dbReference type="NCBI Taxonomy" id="283786"/>
    <lineage>
        <taxon>Bacteria</taxon>
        <taxon>Pseudomonadati</taxon>
        <taxon>Bacteroidota</taxon>
        <taxon>Flavobacteriia</taxon>
        <taxon>Flavobacteriales</taxon>
        <taxon>Flavobacteriaceae</taxon>
        <taxon>Bizionia</taxon>
    </lineage>
</organism>